<evidence type="ECO:0008006" key="4">
    <source>
        <dbReference type="Google" id="ProtNLM"/>
    </source>
</evidence>
<reference evidence="2 3" key="1">
    <citation type="submission" date="2024-01" db="EMBL/GenBank/DDBJ databases">
        <title>Sphingobacterium tenebrionis sp. nov., a novel endophyte isolated from tenebrio molitor intestines.</title>
        <authorList>
            <person name="Zhang C."/>
        </authorList>
    </citation>
    <scope>NUCLEOTIDE SEQUENCE [LARGE SCALE GENOMIC DNA]</scope>
    <source>
        <strain evidence="2 3">PU5-4</strain>
    </source>
</reference>
<evidence type="ECO:0000256" key="1">
    <source>
        <dbReference type="SAM" id="SignalP"/>
    </source>
</evidence>
<dbReference type="InterPro" id="IPR015943">
    <property type="entry name" value="WD40/YVTN_repeat-like_dom_sf"/>
</dbReference>
<dbReference type="Gene3D" id="2.130.10.10">
    <property type="entry name" value="YVTN repeat-like/Quinoprotein amine dehydrogenase"/>
    <property type="match status" value="1"/>
</dbReference>
<proteinExistence type="predicted"/>
<dbReference type="SUPFAM" id="SSF75011">
    <property type="entry name" value="3-carboxy-cis,cis-mucoante lactonizing enzyme"/>
    <property type="match status" value="1"/>
</dbReference>
<feature type="chain" id="PRO_5046316787" description="Lipoprotein" evidence="1">
    <location>
        <begin position="24"/>
        <end position="355"/>
    </location>
</feature>
<dbReference type="RefSeq" id="WP_099365900.1">
    <property type="nucleotide sequence ID" value="NZ_JAYLLN010000011.1"/>
</dbReference>
<sequence>MKQRLLYALFILLGFGLITSCEMDDDEPAKSTSISRLYISYSNWNPNVQGTPINNMAIVSNADSTNFGDARTTSFYLTPSSGGSTIYFHPAARTVFHASLNISAVDTIIHTATIGETGAPANNRKIMSKLLMKPRGLVFHPHLDRLYTVQVNEGSSYVYVFDRPRGINQVVIPAQTIELADQLNAWDATIVNSKLILSRTGKDGGLDIFDNLVPRREPLIPNLSPSKSLKIVGTSNIQGISIDTVNNMMAVADYPDNNSVAGAGRILIFDNFTSLLEGSETITPSRIITGANTKLIRPSDVDLDFRKDSKYFYVADPGSSLVYRFLKSADGDVAPESQFSRAGLNPVSLSLDARN</sequence>
<feature type="signal peptide" evidence="1">
    <location>
        <begin position="1"/>
        <end position="23"/>
    </location>
</feature>
<comment type="caution">
    <text evidence="2">The sequence shown here is derived from an EMBL/GenBank/DDBJ whole genome shotgun (WGS) entry which is preliminary data.</text>
</comment>
<dbReference type="PROSITE" id="PS51257">
    <property type="entry name" value="PROKAR_LIPOPROTEIN"/>
    <property type="match status" value="1"/>
</dbReference>
<evidence type="ECO:0000313" key="2">
    <source>
        <dbReference type="EMBL" id="MEI5984534.1"/>
    </source>
</evidence>
<dbReference type="EMBL" id="JAYLLN010000011">
    <property type="protein sequence ID" value="MEI5984534.1"/>
    <property type="molecule type" value="Genomic_DNA"/>
</dbReference>
<keyword evidence="1" id="KW-0732">Signal</keyword>
<protein>
    <recommendedName>
        <fullName evidence="4">Lipoprotein</fullName>
    </recommendedName>
</protein>
<dbReference type="Proteomes" id="UP001363035">
    <property type="component" value="Unassembled WGS sequence"/>
</dbReference>
<gene>
    <name evidence="2" type="ORF">VJ786_06450</name>
</gene>
<accession>A0ABU8I493</accession>
<keyword evidence="3" id="KW-1185">Reference proteome</keyword>
<name>A0ABU8I493_9SPHI</name>
<evidence type="ECO:0000313" key="3">
    <source>
        <dbReference type="Proteomes" id="UP001363035"/>
    </source>
</evidence>
<organism evidence="2 3">
    <name type="scientific">Sphingobacterium tenebrionis</name>
    <dbReference type="NCBI Taxonomy" id="3111775"/>
    <lineage>
        <taxon>Bacteria</taxon>
        <taxon>Pseudomonadati</taxon>
        <taxon>Bacteroidota</taxon>
        <taxon>Sphingobacteriia</taxon>
        <taxon>Sphingobacteriales</taxon>
        <taxon>Sphingobacteriaceae</taxon>
        <taxon>Sphingobacterium</taxon>
    </lineage>
</organism>